<comment type="caution">
    <text evidence="2">The sequence shown here is derived from an EMBL/GenBank/DDBJ whole genome shotgun (WGS) entry which is preliminary data.</text>
</comment>
<evidence type="ECO:0000259" key="1">
    <source>
        <dbReference type="Pfam" id="PF00144"/>
    </source>
</evidence>
<accession>A0ABX2JT59</accession>
<keyword evidence="3" id="KW-1185">Reference proteome</keyword>
<dbReference type="PANTHER" id="PTHR43319">
    <property type="entry name" value="BETA-LACTAMASE-RELATED"/>
    <property type="match status" value="1"/>
</dbReference>
<dbReference type="SUPFAM" id="SSF56601">
    <property type="entry name" value="beta-lactamase/transpeptidase-like"/>
    <property type="match status" value="1"/>
</dbReference>
<dbReference type="Gene3D" id="3.40.710.10">
    <property type="entry name" value="DD-peptidase/beta-lactamase superfamily"/>
    <property type="match status" value="1"/>
</dbReference>
<dbReference type="InterPro" id="IPR012338">
    <property type="entry name" value="Beta-lactam/transpept-like"/>
</dbReference>
<organism evidence="2 3">
    <name type="scientific">Mycolicibacterium sphagni</name>
    <dbReference type="NCBI Taxonomy" id="1786"/>
    <lineage>
        <taxon>Bacteria</taxon>
        <taxon>Bacillati</taxon>
        <taxon>Actinomycetota</taxon>
        <taxon>Actinomycetes</taxon>
        <taxon>Mycobacteriales</taxon>
        <taxon>Mycobacteriaceae</taxon>
        <taxon>Mycolicibacterium</taxon>
    </lineage>
</organism>
<protein>
    <submittedName>
        <fullName evidence="2">Beta-lactamase family protein</fullName>
    </submittedName>
</protein>
<proteinExistence type="predicted"/>
<dbReference type="Proteomes" id="UP000708347">
    <property type="component" value="Unassembled WGS sequence"/>
</dbReference>
<sequence>MQPNSQCDGPRVKLTVWQQFAADVLRPVKFPSVTQVIRRDGTLPHGVQGAADPNFASALRSFAAMFPHPRFGGGALAVYLDGEPVVDVWTGWSDRRGRQHWSADTGAMVFSATKGVASTVIHRLADRGLIDYDAPMAEYWPAFGANGKADITVREVMQHRAGLAHLRGVRSRDLLDHLVMEDRIAAAPVGRNFGKPAYHALTYGWLLSGLARAVTGTGMRDLIRTEVAAPLNTDGIHLGRPPAGAPTRAASIIGPQLNIPNPIFNTVAPRIAAFERSAIFGSMYFPGMRSTVQGAMPLLDSELPAANGVATARSLARMYGAIANGGEIDGQRYLSRELVASLTGRRNLTPDRNLILPLGFHLGYHSLPIPGVLPGFGHVGLGGSLGWAVPESGLSFSFIHNRLLTPFVVADQAGFVATAALIRRGAAAARKHGFAPVTEFGAPFGPLASGVVAG</sequence>
<dbReference type="Pfam" id="PF00144">
    <property type="entry name" value="Beta-lactamase"/>
    <property type="match status" value="1"/>
</dbReference>
<dbReference type="InterPro" id="IPR001466">
    <property type="entry name" value="Beta-lactam-related"/>
</dbReference>
<feature type="domain" description="Beta-lactamase-related" evidence="1">
    <location>
        <begin position="70"/>
        <end position="416"/>
    </location>
</feature>
<evidence type="ECO:0000313" key="3">
    <source>
        <dbReference type="Proteomes" id="UP000708347"/>
    </source>
</evidence>
<dbReference type="EMBL" id="VBSB01000003">
    <property type="protein sequence ID" value="NTY59009.1"/>
    <property type="molecule type" value="Genomic_DNA"/>
</dbReference>
<dbReference type="InterPro" id="IPR052907">
    <property type="entry name" value="Beta-lactamase/esterase"/>
</dbReference>
<dbReference type="PANTHER" id="PTHR43319:SF3">
    <property type="entry name" value="BETA-LACTAMASE-RELATED DOMAIN-CONTAINING PROTEIN"/>
    <property type="match status" value="1"/>
</dbReference>
<reference evidence="2 3" key="1">
    <citation type="submission" date="2019-05" db="EMBL/GenBank/DDBJ databases">
        <title>Mycolicibacterium sphagni ENV482 genome assembly.</title>
        <authorList>
            <person name="Chen W."/>
            <person name="Faulkner N.W."/>
            <person name="Hyman M.R."/>
        </authorList>
    </citation>
    <scope>NUCLEOTIDE SEQUENCE [LARGE SCALE GENOMIC DNA]</scope>
    <source>
        <strain evidence="2 3">ENV482</strain>
    </source>
</reference>
<name>A0ABX2JT59_9MYCO</name>
<gene>
    <name evidence="2" type="ORF">FEG63_05495</name>
</gene>
<evidence type="ECO:0000313" key="2">
    <source>
        <dbReference type="EMBL" id="NTY59009.1"/>
    </source>
</evidence>